<dbReference type="Proteomes" id="UP001307889">
    <property type="component" value="Chromosome 1"/>
</dbReference>
<evidence type="ECO:0000313" key="1">
    <source>
        <dbReference type="EMBL" id="BES87443.1"/>
    </source>
</evidence>
<sequence>MSEEIRGRAEDRGRAEGSEMPRFYVYRPGGSFLRQPCGLAGLSISLPGDPHVFFGGSAAARNNNSNNVEDRVNLLSVNERK</sequence>
<organism evidence="1 2">
    <name type="scientific">Nesidiocoris tenuis</name>
    <dbReference type="NCBI Taxonomy" id="355587"/>
    <lineage>
        <taxon>Eukaryota</taxon>
        <taxon>Metazoa</taxon>
        <taxon>Ecdysozoa</taxon>
        <taxon>Arthropoda</taxon>
        <taxon>Hexapoda</taxon>
        <taxon>Insecta</taxon>
        <taxon>Pterygota</taxon>
        <taxon>Neoptera</taxon>
        <taxon>Paraneoptera</taxon>
        <taxon>Hemiptera</taxon>
        <taxon>Heteroptera</taxon>
        <taxon>Panheteroptera</taxon>
        <taxon>Cimicomorpha</taxon>
        <taxon>Miridae</taxon>
        <taxon>Dicyphina</taxon>
        <taxon>Nesidiocoris</taxon>
    </lineage>
</organism>
<keyword evidence="2" id="KW-1185">Reference proteome</keyword>
<protein>
    <submittedName>
        <fullName evidence="1">Uncharacterized protein</fullName>
    </submittedName>
</protein>
<proteinExistence type="predicted"/>
<reference evidence="1 2" key="1">
    <citation type="submission" date="2023-09" db="EMBL/GenBank/DDBJ databases">
        <title>Nesidiocoris tenuis whole genome shotgun sequence.</title>
        <authorList>
            <person name="Shibata T."/>
            <person name="Shimoda M."/>
            <person name="Kobayashi T."/>
            <person name="Uehara T."/>
        </authorList>
    </citation>
    <scope>NUCLEOTIDE SEQUENCE [LARGE SCALE GENOMIC DNA]</scope>
    <source>
        <strain evidence="1 2">Japan</strain>
    </source>
</reference>
<accession>A0ABN7A6B9</accession>
<gene>
    <name evidence="1" type="ORF">NTJ_00249</name>
</gene>
<name>A0ABN7A6B9_9HEMI</name>
<dbReference type="EMBL" id="AP028909">
    <property type="protein sequence ID" value="BES87443.1"/>
    <property type="molecule type" value="Genomic_DNA"/>
</dbReference>
<evidence type="ECO:0000313" key="2">
    <source>
        <dbReference type="Proteomes" id="UP001307889"/>
    </source>
</evidence>